<gene>
    <name evidence="2" type="ORF">TrST_g8601</name>
</gene>
<dbReference type="Proteomes" id="UP001165085">
    <property type="component" value="Unassembled WGS sequence"/>
</dbReference>
<organism evidence="2 3">
    <name type="scientific">Triparma strigata</name>
    <dbReference type="NCBI Taxonomy" id="1606541"/>
    <lineage>
        <taxon>Eukaryota</taxon>
        <taxon>Sar</taxon>
        <taxon>Stramenopiles</taxon>
        <taxon>Ochrophyta</taxon>
        <taxon>Bolidophyceae</taxon>
        <taxon>Parmales</taxon>
        <taxon>Triparmaceae</taxon>
        <taxon>Triparma</taxon>
    </lineage>
</organism>
<protein>
    <submittedName>
        <fullName evidence="2">Uncharacterized protein</fullName>
    </submittedName>
</protein>
<dbReference type="AlphaFoldDB" id="A0A9W7DQP7"/>
<name>A0A9W7DQP7_9STRA</name>
<sequence length="433" mass="48751">MFNQRLVLSTFVVCILFFVMHNQMRGAELVSETDFESHTVHPNVEANVGPKKRQKVVMDWGRWHNKDTPAPTAAPITDPSIPITAKPGNRKYQQRFSSRARRKRGSCDTDILPYTAHYKRSQQKVPIVSTPLNILILGDSVDSQLFSVLLEAMLPLSEEVNCTGCNEGKFSGGSFPYGKIRGGGKLAFCRINSLPHQSERKFGQCVDFHNDTEWDVISIGGRPPWTEFVDPFEGELMSTLQLVKESASPNSVFFRTITSNNNIHTDDGEIPNPNGENPLEWVARYNQGMRSVAETEDGVWVLDDAKSTLEVVADSAISLNVSDDEYLEGPLVNCPSNLLKKDLCVKKMNIPMSFTCSRSTLEFPESKEYGPNLKKYIDDHTLRNSICYRGGDDDDYVTFGYPSEDGMHFCEPIIFFGWIEVFVDLVKEVYKGM</sequence>
<feature type="signal peptide" evidence="1">
    <location>
        <begin position="1"/>
        <end position="26"/>
    </location>
</feature>
<accession>A0A9W7DQP7</accession>
<evidence type="ECO:0000313" key="2">
    <source>
        <dbReference type="EMBL" id="GMH51152.1"/>
    </source>
</evidence>
<proteinExistence type="predicted"/>
<reference evidence="3" key="1">
    <citation type="journal article" date="2023" name="Commun. Biol.">
        <title>Genome analysis of Parmales, the sister group of diatoms, reveals the evolutionary specialization of diatoms from phago-mixotrophs to photoautotrophs.</title>
        <authorList>
            <person name="Ban H."/>
            <person name="Sato S."/>
            <person name="Yoshikawa S."/>
            <person name="Yamada K."/>
            <person name="Nakamura Y."/>
            <person name="Ichinomiya M."/>
            <person name="Sato N."/>
            <person name="Blanc-Mathieu R."/>
            <person name="Endo H."/>
            <person name="Kuwata A."/>
            <person name="Ogata H."/>
        </authorList>
    </citation>
    <scope>NUCLEOTIDE SEQUENCE [LARGE SCALE GENOMIC DNA]</scope>
    <source>
        <strain evidence="3">NIES 3701</strain>
    </source>
</reference>
<keyword evidence="1" id="KW-0732">Signal</keyword>
<evidence type="ECO:0000313" key="3">
    <source>
        <dbReference type="Proteomes" id="UP001165085"/>
    </source>
</evidence>
<dbReference type="EMBL" id="BRXY01000001">
    <property type="protein sequence ID" value="GMH51152.1"/>
    <property type="molecule type" value="Genomic_DNA"/>
</dbReference>
<comment type="caution">
    <text evidence="2">The sequence shown here is derived from an EMBL/GenBank/DDBJ whole genome shotgun (WGS) entry which is preliminary data.</text>
</comment>
<keyword evidence="3" id="KW-1185">Reference proteome</keyword>
<feature type="chain" id="PRO_5040749433" evidence="1">
    <location>
        <begin position="27"/>
        <end position="433"/>
    </location>
</feature>
<evidence type="ECO:0000256" key="1">
    <source>
        <dbReference type="SAM" id="SignalP"/>
    </source>
</evidence>